<accession>A0A6J8C9B8</accession>
<organism evidence="2 3">
    <name type="scientific">Mytilus coruscus</name>
    <name type="common">Sea mussel</name>
    <dbReference type="NCBI Taxonomy" id="42192"/>
    <lineage>
        <taxon>Eukaryota</taxon>
        <taxon>Metazoa</taxon>
        <taxon>Spiralia</taxon>
        <taxon>Lophotrochozoa</taxon>
        <taxon>Mollusca</taxon>
        <taxon>Bivalvia</taxon>
        <taxon>Autobranchia</taxon>
        <taxon>Pteriomorphia</taxon>
        <taxon>Mytilida</taxon>
        <taxon>Mytiloidea</taxon>
        <taxon>Mytilidae</taxon>
        <taxon>Mytilinae</taxon>
        <taxon>Mytilus</taxon>
    </lineage>
</organism>
<sequence>MLVTTMISPVSLHLVEQESGTSPDQTGKIKQLAFIVWKHKLFSVIHIVLGVALGIVSLIGMSCDIIAKENYKDCLRHGHTLSSCNDSLLEFDIPCLICSLFVHGFQLCSLIGSLVLAPTMAYLGYLGAIKDVIVVNSTQFQVISTANVEPAIMTIEEKSYQKVQNQKPQQYQVMKTNEPEGDYIQE</sequence>
<evidence type="ECO:0000313" key="3">
    <source>
        <dbReference type="Proteomes" id="UP000507470"/>
    </source>
</evidence>
<evidence type="ECO:0000256" key="1">
    <source>
        <dbReference type="SAM" id="Phobius"/>
    </source>
</evidence>
<dbReference type="OrthoDB" id="10339557at2759"/>
<keyword evidence="1" id="KW-0472">Membrane</keyword>
<dbReference type="EMBL" id="CACVKT020005117">
    <property type="protein sequence ID" value="CAC5393003.1"/>
    <property type="molecule type" value="Genomic_DNA"/>
</dbReference>
<proteinExistence type="predicted"/>
<gene>
    <name evidence="2" type="ORF">MCOR_27898</name>
</gene>
<feature type="transmembrane region" description="Helical" evidence="1">
    <location>
        <begin position="41"/>
        <end position="67"/>
    </location>
</feature>
<name>A0A6J8C9B8_MYTCO</name>
<protein>
    <submittedName>
        <fullName evidence="2">Uncharacterized protein</fullName>
    </submittedName>
</protein>
<dbReference type="AlphaFoldDB" id="A0A6J8C9B8"/>
<keyword evidence="3" id="KW-1185">Reference proteome</keyword>
<evidence type="ECO:0000313" key="2">
    <source>
        <dbReference type="EMBL" id="CAC5393003.1"/>
    </source>
</evidence>
<reference evidence="2 3" key="1">
    <citation type="submission" date="2020-06" db="EMBL/GenBank/DDBJ databases">
        <authorList>
            <person name="Li R."/>
            <person name="Bekaert M."/>
        </authorList>
    </citation>
    <scope>NUCLEOTIDE SEQUENCE [LARGE SCALE GENOMIC DNA]</scope>
    <source>
        <strain evidence="3">wild</strain>
    </source>
</reference>
<dbReference type="Proteomes" id="UP000507470">
    <property type="component" value="Unassembled WGS sequence"/>
</dbReference>
<keyword evidence="1" id="KW-1133">Transmembrane helix</keyword>
<keyword evidence="1" id="KW-0812">Transmembrane</keyword>